<proteinExistence type="predicted"/>
<feature type="transmembrane region" description="Helical" evidence="8">
    <location>
        <begin position="181"/>
        <end position="214"/>
    </location>
</feature>
<keyword evidence="4" id="KW-0997">Cell inner membrane</keyword>
<feature type="transmembrane region" description="Helical" evidence="8">
    <location>
        <begin position="116"/>
        <end position="139"/>
    </location>
</feature>
<sequence length="349" mass="35253">MASANDPTSAAEAEAGASRDVWGRLLGGGWIFLLLIALIVIFSALRPTQFGSAYNLSMLAVNAAILLVLSVGQTFVIIAAGIDLSVGAVLVFASITSAQAMLHLSGAPGGTYGTTGGGWGVVLAGLAVALASGAFWGAVNGFLVAVARIPALIVTLGTFGMALGFAQILTNGVDVRAVPELLVDVIGSGTVAGVPVLVVIAILVSLLGAVVLHLTRFGLHVFAVGSDAEAARRSGINVRARLIGIYVLSGMLAGLAAMMSTARFGTTTIGGHAMDNLSTISAVVLGGTSLFGGIGSIAGTVVGVFIPIVLLNGFVILGIPPFWQTVATGAVLVLAVWIDQLKRRARERG</sequence>
<evidence type="ECO:0000256" key="8">
    <source>
        <dbReference type="SAM" id="Phobius"/>
    </source>
</evidence>
<feature type="transmembrane region" description="Helical" evidence="8">
    <location>
        <begin position="145"/>
        <end position="169"/>
    </location>
</feature>
<dbReference type="EMBL" id="JAUSVK010000001">
    <property type="protein sequence ID" value="MDQ0395375.1"/>
    <property type="molecule type" value="Genomic_DNA"/>
</dbReference>
<evidence type="ECO:0000313" key="9">
    <source>
        <dbReference type="EMBL" id="MDQ0395375.1"/>
    </source>
</evidence>
<reference evidence="9 10" key="1">
    <citation type="submission" date="2023-07" db="EMBL/GenBank/DDBJ databases">
        <title>Genomic Encyclopedia of Type Strains, Phase IV (KMG-IV): sequencing the most valuable type-strain genomes for metagenomic binning, comparative biology and taxonomic classification.</title>
        <authorList>
            <person name="Goeker M."/>
        </authorList>
    </citation>
    <scope>NUCLEOTIDE SEQUENCE [LARGE SCALE GENOMIC DNA]</scope>
    <source>
        <strain evidence="9 10">DSM 5896</strain>
    </source>
</reference>
<dbReference type="RefSeq" id="WP_307434011.1">
    <property type="nucleotide sequence ID" value="NZ_JAUSVK010000001.1"/>
</dbReference>
<feature type="transmembrane region" description="Helical" evidence="8">
    <location>
        <begin position="283"/>
        <end position="308"/>
    </location>
</feature>
<comment type="caution">
    <text evidence="9">The sequence shown here is derived from an EMBL/GenBank/DDBJ whole genome shotgun (WGS) entry which is preliminary data.</text>
</comment>
<organism evidence="9 10">
    <name type="scientific">Labrys monachus</name>
    <dbReference type="NCBI Taxonomy" id="217067"/>
    <lineage>
        <taxon>Bacteria</taxon>
        <taxon>Pseudomonadati</taxon>
        <taxon>Pseudomonadota</taxon>
        <taxon>Alphaproteobacteria</taxon>
        <taxon>Hyphomicrobiales</taxon>
        <taxon>Xanthobacteraceae</taxon>
        <taxon>Labrys</taxon>
    </lineage>
</organism>
<keyword evidence="10" id="KW-1185">Reference proteome</keyword>
<dbReference type="InterPro" id="IPR001851">
    <property type="entry name" value="ABC_transp_permease"/>
</dbReference>
<comment type="subcellular location">
    <subcellularLocation>
        <location evidence="1">Cell membrane</location>
        <topology evidence="1">Multi-pass membrane protein</topology>
    </subcellularLocation>
</comment>
<feature type="transmembrane region" description="Helical" evidence="8">
    <location>
        <begin position="314"/>
        <end position="338"/>
    </location>
</feature>
<feature type="transmembrane region" description="Helical" evidence="8">
    <location>
        <begin position="25"/>
        <end position="45"/>
    </location>
</feature>
<evidence type="ECO:0000256" key="7">
    <source>
        <dbReference type="ARBA" id="ARBA00023136"/>
    </source>
</evidence>
<evidence type="ECO:0000256" key="3">
    <source>
        <dbReference type="ARBA" id="ARBA00022475"/>
    </source>
</evidence>
<dbReference type="Proteomes" id="UP001237448">
    <property type="component" value="Unassembled WGS sequence"/>
</dbReference>
<keyword evidence="3" id="KW-1003">Cell membrane</keyword>
<keyword evidence="7 8" id="KW-0472">Membrane</keyword>
<keyword evidence="5 8" id="KW-0812">Transmembrane</keyword>
<feature type="transmembrane region" description="Helical" evidence="8">
    <location>
        <begin position="243"/>
        <end position="262"/>
    </location>
</feature>
<gene>
    <name evidence="9" type="ORF">J3R73_005167</name>
</gene>
<evidence type="ECO:0000256" key="4">
    <source>
        <dbReference type="ARBA" id="ARBA00022519"/>
    </source>
</evidence>
<keyword evidence="2" id="KW-0813">Transport</keyword>
<evidence type="ECO:0000256" key="2">
    <source>
        <dbReference type="ARBA" id="ARBA00022448"/>
    </source>
</evidence>
<accession>A0ABU0FLB7</accession>
<dbReference type="PANTHER" id="PTHR32196">
    <property type="entry name" value="ABC TRANSPORTER PERMEASE PROTEIN YPHD-RELATED-RELATED"/>
    <property type="match status" value="1"/>
</dbReference>
<evidence type="ECO:0000256" key="1">
    <source>
        <dbReference type="ARBA" id="ARBA00004651"/>
    </source>
</evidence>
<feature type="transmembrane region" description="Helical" evidence="8">
    <location>
        <begin position="57"/>
        <end position="78"/>
    </location>
</feature>
<keyword evidence="6 8" id="KW-1133">Transmembrane helix</keyword>
<evidence type="ECO:0000313" key="10">
    <source>
        <dbReference type="Proteomes" id="UP001237448"/>
    </source>
</evidence>
<feature type="transmembrane region" description="Helical" evidence="8">
    <location>
        <begin position="84"/>
        <end position="104"/>
    </location>
</feature>
<dbReference type="PANTHER" id="PTHR32196:SF21">
    <property type="entry name" value="ABC TRANSPORTER PERMEASE PROTEIN YPHD-RELATED"/>
    <property type="match status" value="1"/>
</dbReference>
<evidence type="ECO:0000256" key="5">
    <source>
        <dbReference type="ARBA" id="ARBA00022692"/>
    </source>
</evidence>
<dbReference type="Pfam" id="PF02653">
    <property type="entry name" value="BPD_transp_2"/>
    <property type="match status" value="1"/>
</dbReference>
<evidence type="ECO:0000256" key="6">
    <source>
        <dbReference type="ARBA" id="ARBA00022989"/>
    </source>
</evidence>
<name>A0ABU0FLB7_9HYPH</name>
<dbReference type="CDD" id="cd06579">
    <property type="entry name" value="TM_PBP1_transp_AraH_like"/>
    <property type="match status" value="1"/>
</dbReference>
<protein>
    <submittedName>
        <fullName evidence="9">Ribose transport system permease protein</fullName>
    </submittedName>
</protein>